<comment type="similarity">
    <text evidence="1 6">Belongs to the eukaryotic initiation factor 4E family.</text>
</comment>
<dbReference type="InterPro" id="IPR023398">
    <property type="entry name" value="TIF_eIF4e-like"/>
</dbReference>
<dbReference type="STRING" id="675824.A0A1E3QEX4"/>
<dbReference type="GO" id="GO:0051726">
    <property type="term" value="P:regulation of cell cycle"/>
    <property type="evidence" value="ECO:0007669"/>
    <property type="project" value="EnsemblFungi"/>
</dbReference>
<dbReference type="InterPro" id="IPR001040">
    <property type="entry name" value="TIF_eIF_4E"/>
</dbReference>
<feature type="region of interest" description="Disordered" evidence="7">
    <location>
        <begin position="224"/>
        <end position="248"/>
    </location>
</feature>
<dbReference type="PANTHER" id="PTHR11960:SF8">
    <property type="entry name" value="EUKARYOTIC TRANSLATION INITIATION FACTOR 4E1-RELATED"/>
    <property type="match status" value="1"/>
</dbReference>
<dbReference type="Gene3D" id="3.30.760.10">
    <property type="entry name" value="RNA Cap, Translation Initiation Factor Eif4e"/>
    <property type="match status" value="1"/>
</dbReference>
<evidence type="ECO:0008006" key="10">
    <source>
        <dbReference type="Google" id="ProtNLM"/>
    </source>
</evidence>
<feature type="compositionally biased region" description="Low complexity" evidence="7">
    <location>
        <begin position="21"/>
        <end position="34"/>
    </location>
</feature>
<keyword evidence="4 6" id="KW-0694">RNA-binding</keyword>
<dbReference type="GO" id="GO:0098808">
    <property type="term" value="F:mRNA cap binding"/>
    <property type="evidence" value="ECO:0007669"/>
    <property type="project" value="EnsemblFungi"/>
</dbReference>
<reference evidence="8 9" key="1">
    <citation type="journal article" date="2016" name="Proc. Natl. Acad. Sci. U.S.A.">
        <title>Comparative genomics of biotechnologically important yeasts.</title>
        <authorList>
            <person name="Riley R."/>
            <person name="Haridas S."/>
            <person name="Wolfe K.H."/>
            <person name="Lopes M.R."/>
            <person name="Hittinger C.T."/>
            <person name="Goeker M."/>
            <person name="Salamov A.A."/>
            <person name="Wisecaver J.H."/>
            <person name="Long T.M."/>
            <person name="Calvey C.H."/>
            <person name="Aerts A.L."/>
            <person name="Barry K.W."/>
            <person name="Choi C."/>
            <person name="Clum A."/>
            <person name="Coughlan A.Y."/>
            <person name="Deshpande S."/>
            <person name="Douglass A.P."/>
            <person name="Hanson S.J."/>
            <person name="Klenk H.-P."/>
            <person name="LaButti K.M."/>
            <person name="Lapidus A."/>
            <person name="Lindquist E.A."/>
            <person name="Lipzen A.M."/>
            <person name="Meier-Kolthoff J.P."/>
            <person name="Ohm R.A."/>
            <person name="Otillar R.P."/>
            <person name="Pangilinan J.L."/>
            <person name="Peng Y."/>
            <person name="Rokas A."/>
            <person name="Rosa C.A."/>
            <person name="Scheuner C."/>
            <person name="Sibirny A.A."/>
            <person name="Slot J.C."/>
            <person name="Stielow J.B."/>
            <person name="Sun H."/>
            <person name="Kurtzman C.P."/>
            <person name="Blackwell M."/>
            <person name="Grigoriev I.V."/>
            <person name="Jeffries T.W."/>
        </authorList>
    </citation>
    <scope>NUCLEOTIDE SEQUENCE [LARGE SCALE GENOMIC DNA]</scope>
    <source>
        <strain evidence="8 9">NRRL Y-11557</strain>
    </source>
</reference>
<evidence type="ECO:0000256" key="7">
    <source>
        <dbReference type="SAM" id="MobiDB-lite"/>
    </source>
</evidence>
<dbReference type="GO" id="GO:0005634">
    <property type="term" value="C:nucleus"/>
    <property type="evidence" value="ECO:0007669"/>
    <property type="project" value="EnsemblFungi"/>
</dbReference>
<evidence type="ECO:0000256" key="4">
    <source>
        <dbReference type="ARBA" id="ARBA00022884"/>
    </source>
</evidence>
<dbReference type="OrthoDB" id="590761at2759"/>
<dbReference type="Proteomes" id="UP000094385">
    <property type="component" value="Unassembled WGS sequence"/>
</dbReference>
<evidence type="ECO:0000256" key="5">
    <source>
        <dbReference type="ARBA" id="ARBA00022917"/>
    </source>
</evidence>
<keyword evidence="2 6" id="KW-0396">Initiation factor</keyword>
<keyword evidence="3" id="KW-0810">Translation regulation</keyword>
<dbReference type="PANTHER" id="PTHR11960">
    <property type="entry name" value="EUKARYOTIC TRANSLATION INITIATION FACTOR 4E RELATED"/>
    <property type="match status" value="1"/>
</dbReference>
<sequence>MAETESAHAVAEIINEKEPTPTDVVTEETPPVEDTPVETETRPEAFYENKSSTVFDSTIDFTVKHPLRHTWTLWYTKPQHGGSKSDWGDQLKEVINFDSVEEFWGIYNNIPKASELPQKSDYHLFKKSVRPEWEDVQNENGGKWAYQCRDKRQVDIDDLWLNTLLGAVGETLEDEGENEIMGVVVTIRKAHYRISIWTRTANNEKALLAIGRRFKELLKLPPSEQVDFSSHKDAATSGSSRAKPRFST</sequence>
<dbReference type="EMBL" id="KV454289">
    <property type="protein sequence ID" value="ODQ76216.1"/>
    <property type="molecule type" value="Genomic_DNA"/>
</dbReference>
<proteinExistence type="inferred from homology"/>
<dbReference type="GO" id="GO:0016281">
    <property type="term" value="C:eukaryotic translation initiation factor 4F complex"/>
    <property type="evidence" value="ECO:0007669"/>
    <property type="project" value="EnsemblFungi"/>
</dbReference>
<keyword evidence="5 6" id="KW-0648">Protein biosynthesis</keyword>
<name>A0A1E3QEX4_LIPST</name>
<evidence type="ECO:0000256" key="2">
    <source>
        <dbReference type="ARBA" id="ARBA00022540"/>
    </source>
</evidence>
<evidence type="ECO:0000256" key="6">
    <source>
        <dbReference type="RuleBase" id="RU004374"/>
    </source>
</evidence>
<dbReference type="GO" id="GO:1901195">
    <property type="term" value="P:positive regulation of formation of translation preinitiation complex"/>
    <property type="evidence" value="ECO:0007669"/>
    <property type="project" value="EnsemblFungi"/>
</dbReference>
<dbReference type="Pfam" id="PF01652">
    <property type="entry name" value="IF4E"/>
    <property type="match status" value="1"/>
</dbReference>
<feature type="compositionally biased region" description="Polar residues" evidence="7">
    <location>
        <begin position="236"/>
        <end position="248"/>
    </location>
</feature>
<dbReference type="AlphaFoldDB" id="A0A1E3QEX4"/>
<dbReference type="GO" id="GO:0010494">
    <property type="term" value="C:cytoplasmic stress granule"/>
    <property type="evidence" value="ECO:0007669"/>
    <property type="project" value="EnsemblFungi"/>
</dbReference>
<accession>A0A1E3QEX4</accession>
<evidence type="ECO:0000256" key="3">
    <source>
        <dbReference type="ARBA" id="ARBA00022845"/>
    </source>
</evidence>
<dbReference type="InterPro" id="IPR019770">
    <property type="entry name" value="TIF_eIF_4E_CS"/>
</dbReference>
<feature type="region of interest" description="Disordered" evidence="7">
    <location>
        <begin position="1"/>
        <end position="41"/>
    </location>
</feature>
<dbReference type="GO" id="GO:0003743">
    <property type="term" value="F:translation initiation factor activity"/>
    <property type="evidence" value="ECO:0007669"/>
    <property type="project" value="UniProtKB-KW"/>
</dbReference>
<protein>
    <recommendedName>
        <fullName evidence="10">Eukaryotic translation initiation factor 4E</fullName>
    </recommendedName>
</protein>
<dbReference type="GO" id="GO:0000184">
    <property type="term" value="P:nuclear-transcribed mRNA catabolic process, nonsense-mediated decay"/>
    <property type="evidence" value="ECO:0007669"/>
    <property type="project" value="EnsemblFungi"/>
</dbReference>
<gene>
    <name evidence="8" type="ORF">LIPSTDRAFT_67089</name>
</gene>
<dbReference type="GO" id="GO:0000340">
    <property type="term" value="F:RNA 7-methylguanosine cap binding"/>
    <property type="evidence" value="ECO:0007669"/>
    <property type="project" value="TreeGrafter"/>
</dbReference>
<dbReference type="PROSITE" id="PS00813">
    <property type="entry name" value="IF4E"/>
    <property type="match status" value="1"/>
</dbReference>
<dbReference type="SUPFAM" id="SSF55418">
    <property type="entry name" value="eIF4e-like"/>
    <property type="match status" value="1"/>
</dbReference>
<keyword evidence="9" id="KW-1185">Reference proteome</keyword>
<evidence type="ECO:0000313" key="9">
    <source>
        <dbReference type="Proteomes" id="UP000094385"/>
    </source>
</evidence>
<organism evidence="8 9">
    <name type="scientific">Lipomyces starkeyi NRRL Y-11557</name>
    <dbReference type="NCBI Taxonomy" id="675824"/>
    <lineage>
        <taxon>Eukaryota</taxon>
        <taxon>Fungi</taxon>
        <taxon>Dikarya</taxon>
        <taxon>Ascomycota</taxon>
        <taxon>Saccharomycotina</taxon>
        <taxon>Lipomycetes</taxon>
        <taxon>Lipomycetales</taxon>
        <taxon>Lipomycetaceae</taxon>
        <taxon>Lipomyces</taxon>
    </lineage>
</organism>
<evidence type="ECO:0000313" key="8">
    <source>
        <dbReference type="EMBL" id="ODQ76216.1"/>
    </source>
</evidence>
<evidence type="ECO:0000256" key="1">
    <source>
        <dbReference type="ARBA" id="ARBA00009860"/>
    </source>
</evidence>
<dbReference type="GO" id="GO:0032266">
    <property type="term" value="F:phosphatidylinositol-3-phosphate binding"/>
    <property type="evidence" value="ECO:0007669"/>
    <property type="project" value="EnsemblFungi"/>
</dbReference>